<dbReference type="Gene3D" id="1.50.40.10">
    <property type="entry name" value="Mitochondrial carrier domain"/>
    <property type="match status" value="1"/>
</dbReference>
<feature type="repeat" description="Solcar" evidence="9">
    <location>
        <begin position="98"/>
        <end position="189"/>
    </location>
</feature>
<dbReference type="InterPro" id="IPR050567">
    <property type="entry name" value="Mitochondrial_Carrier"/>
</dbReference>
<reference evidence="11 12" key="1">
    <citation type="submission" date="2022-05" db="EMBL/GenBank/DDBJ databases">
        <authorList>
            <consortium name="Genoscope - CEA"/>
            <person name="William W."/>
        </authorList>
    </citation>
    <scope>NUCLEOTIDE SEQUENCE [LARGE SCALE GENOMIC DNA]</scope>
</reference>
<keyword evidence="4 9" id="KW-0812">Transmembrane</keyword>
<name>A0ABN8QQ93_9CNID</name>
<dbReference type="PRINTS" id="PR00926">
    <property type="entry name" value="MITOCARRIER"/>
</dbReference>
<evidence type="ECO:0000256" key="9">
    <source>
        <dbReference type="PROSITE-ProRule" id="PRU00282"/>
    </source>
</evidence>
<evidence type="ECO:0000256" key="1">
    <source>
        <dbReference type="ARBA" id="ARBA00004225"/>
    </source>
</evidence>
<sequence length="306" mass="32981">MEVAQEFIAGWFAGCAGVVVGQPMDTVKVRMQVLNTGTKQSSANSFSCFMNIVKHETVFGLFKGMAPPLAAVALQNAVLFGVYGNVLNLLSSKQDEKPSLSHISVAAAASGAAQLWVVCPMELVKIKLQMQTQSKRSNSSLYRGSLDCIRKIYKTTGSRGIFQGMSPLVIRDIPGFVVYFASYEILLDILSAPESRGNVGPLAPIIAGGLAGMISWTSTFPCDVVKSKMQADGSDGKYLYKGFTDCLIKSYRTGGFRGFFTGLGPTLLRAFPTNGIIFFVYDLVSKFLSEKTATTGKSLKIKAEPD</sequence>
<dbReference type="PROSITE" id="PS50920">
    <property type="entry name" value="SOLCAR"/>
    <property type="match status" value="3"/>
</dbReference>
<comment type="similarity">
    <text evidence="2 10">Belongs to the mitochondrial carrier (TC 2.A.29) family.</text>
</comment>
<evidence type="ECO:0000256" key="10">
    <source>
        <dbReference type="RuleBase" id="RU000488"/>
    </source>
</evidence>
<evidence type="ECO:0000256" key="4">
    <source>
        <dbReference type="ARBA" id="ARBA00022692"/>
    </source>
</evidence>
<dbReference type="PANTHER" id="PTHR45624:SF10">
    <property type="entry name" value="SLC (SOLUTE CARRIER) HOMOLOG"/>
    <property type="match status" value="1"/>
</dbReference>
<comment type="subcellular location">
    <subcellularLocation>
        <location evidence="1">Mitochondrion membrane</location>
        <topology evidence="1">Multi-pass membrane protein</topology>
    </subcellularLocation>
</comment>
<dbReference type="InterPro" id="IPR023395">
    <property type="entry name" value="MCP_dom_sf"/>
</dbReference>
<evidence type="ECO:0000256" key="7">
    <source>
        <dbReference type="ARBA" id="ARBA00023128"/>
    </source>
</evidence>
<keyword evidence="7" id="KW-0496">Mitochondrion</keyword>
<keyword evidence="3 10" id="KW-0813">Transport</keyword>
<evidence type="ECO:0000256" key="8">
    <source>
        <dbReference type="ARBA" id="ARBA00023136"/>
    </source>
</evidence>
<dbReference type="PANTHER" id="PTHR45624">
    <property type="entry name" value="MITOCHONDRIAL BASIC AMINO ACIDS TRANSPORTER-RELATED"/>
    <property type="match status" value="1"/>
</dbReference>
<keyword evidence="8 9" id="KW-0472">Membrane</keyword>
<dbReference type="InterPro" id="IPR002067">
    <property type="entry name" value="MCP"/>
</dbReference>
<accession>A0ABN8QQ93</accession>
<keyword evidence="12" id="KW-1185">Reference proteome</keyword>
<organism evidence="11 12">
    <name type="scientific">Porites lobata</name>
    <dbReference type="NCBI Taxonomy" id="104759"/>
    <lineage>
        <taxon>Eukaryota</taxon>
        <taxon>Metazoa</taxon>
        <taxon>Cnidaria</taxon>
        <taxon>Anthozoa</taxon>
        <taxon>Hexacorallia</taxon>
        <taxon>Scleractinia</taxon>
        <taxon>Fungiina</taxon>
        <taxon>Poritidae</taxon>
        <taxon>Porites</taxon>
    </lineage>
</organism>
<dbReference type="InterPro" id="IPR018108">
    <property type="entry name" value="MCP_transmembrane"/>
</dbReference>
<proteinExistence type="inferred from homology"/>
<protein>
    <submittedName>
        <fullName evidence="11">Uncharacterized protein</fullName>
    </submittedName>
</protein>
<feature type="repeat" description="Solcar" evidence="9">
    <location>
        <begin position="1"/>
        <end position="89"/>
    </location>
</feature>
<evidence type="ECO:0000313" key="11">
    <source>
        <dbReference type="EMBL" id="CAH3167685.1"/>
    </source>
</evidence>
<evidence type="ECO:0000256" key="5">
    <source>
        <dbReference type="ARBA" id="ARBA00022737"/>
    </source>
</evidence>
<gene>
    <name evidence="11" type="ORF">PLOB_00008826</name>
</gene>
<feature type="repeat" description="Solcar" evidence="9">
    <location>
        <begin position="199"/>
        <end position="287"/>
    </location>
</feature>
<dbReference type="Pfam" id="PF00153">
    <property type="entry name" value="Mito_carr"/>
    <property type="match status" value="3"/>
</dbReference>
<evidence type="ECO:0000313" key="12">
    <source>
        <dbReference type="Proteomes" id="UP001159405"/>
    </source>
</evidence>
<dbReference type="Proteomes" id="UP001159405">
    <property type="component" value="Unassembled WGS sequence"/>
</dbReference>
<evidence type="ECO:0000256" key="2">
    <source>
        <dbReference type="ARBA" id="ARBA00006375"/>
    </source>
</evidence>
<keyword evidence="5" id="KW-0677">Repeat</keyword>
<keyword evidence="6" id="KW-1133">Transmembrane helix</keyword>
<dbReference type="EMBL" id="CALNXK010000141">
    <property type="protein sequence ID" value="CAH3167685.1"/>
    <property type="molecule type" value="Genomic_DNA"/>
</dbReference>
<comment type="caution">
    <text evidence="11">The sequence shown here is derived from an EMBL/GenBank/DDBJ whole genome shotgun (WGS) entry which is preliminary data.</text>
</comment>
<evidence type="ECO:0000256" key="6">
    <source>
        <dbReference type="ARBA" id="ARBA00022989"/>
    </source>
</evidence>
<evidence type="ECO:0000256" key="3">
    <source>
        <dbReference type="ARBA" id="ARBA00022448"/>
    </source>
</evidence>
<dbReference type="SUPFAM" id="SSF103506">
    <property type="entry name" value="Mitochondrial carrier"/>
    <property type="match status" value="1"/>
</dbReference>